<dbReference type="AlphaFoldDB" id="A0A9D4ZGT6"/>
<proteinExistence type="predicted"/>
<keyword evidence="3" id="KW-1185">Reference proteome</keyword>
<reference evidence="2" key="1">
    <citation type="submission" date="2021-01" db="EMBL/GenBank/DDBJ databases">
        <title>Adiantum capillus-veneris genome.</title>
        <authorList>
            <person name="Fang Y."/>
            <person name="Liao Q."/>
        </authorList>
    </citation>
    <scope>NUCLEOTIDE SEQUENCE</scope>
    <source>
        <strain evidence="2">H3</strain>
        <tissue evidence="2">Leaf</tissue>
    </source>
</reference>
<dbReference type="Proteomes" id="UP000886520">
    <property type="component" value="Chromosome 12"/>
</dbReference>
<protein>
    <submittedName>
        <fullName evidence="2">Uncharacterized protein</fullName>
    </submittedName>
</protein>
<evidence type="ECO:0000256" key="1">
    <source>
        <dbReference type="SAM" id="MobiDB-lite"/>
    </source>
</evidence>
<comment type="caution">
    <text evidence="2">The sequence shown here is derived from an EMBL/GenBank/DDBJ whole genome shotgun (WGS) entry which is preliminary data.</text>
</comment>
<name>A0A9D4ZGT6_ADICA</name>
<accession>A0A9D4ZGT6</accession>
<evidence type="ECO:0000313" key="3">
    <source>
        <dbReference type="Proteomes" id="UP000886520"/>
    </source>
</evidence>
<dbReference type="EMBL" id="JABFUD020000012">
    <property type="protein sequence ID" value="KAI5072670.1"/>
    <property type="molecule type" value="Genomic_DNA"/>
</dbReference>
<feature type="region of interest" description="Disordered" evidence="1">
    <location>
        <begin position="62"/>
        <end position="83"/>
    </location>
</feature>
<organism evidence="2 3">
    <name type="scientific">Adiantum capillus-veneris</name>
    <name type="common">Maidenhair fern</name>
    <dbReference type="NCBI Taxonomy" id="13818"/>
    <lineage>
        <taxon>Eukaryota</taxon>
        <taxon>Viridiplantae</taxon>
        <taxon>Streptophyta</taxon>
        <taxon>Embryophyta</taxon>
        <taxon>Tracheophyta</taxon>
        <taxon>Polypodiopsida</taxon>
        <taxon>Polypodiidae</taxon>
        <taxon>Polypodiales</taxon>
        <taxon>Pteridineae</taxon>
        <taxon>Pteridaceae</taxon>
        <taxon>Vittarioideae</taxon>
        <taxon>Adiantum</taxon>
    </lineage>
</organism>
<feature type="compositionally biased region" description="Polar residues" evidence="1">
    <location>
        <begin position="62"/>
        <end position="77"/>
    </location>
</feature>
<sequence length="112" mass="12707">MVSNSLEFFRPEVESSDKDAAVDDRMSEEVDEEIICDPEPEQGRAVKDLPLKISTSRNVESKILHNNANSTDSSSLRDVPKNSTEAEIKYQSQEKDILMCQMMARIKKQSRS</sequence>
<feature type="compositionally biased region" description="Basic and acidic residues" evidence="1">
    <location>
        <begin position="9"/>
        <end position="28"/>
    </location>
</feature>
<feature type="region of interest" description="Disordered" evidence="1">
    <location>
        <begin position="1"/>
        <end position="29"/>
    </location>
</feature>
<evidence type="ECO:0000313" key="2">
    <source>
        <dbReference type="EMBL" id="KAI5072670.1"/>
    </source>
</evidence>
<gene>
    <name evidence="2" type="ORF">GOP47_0012776</name>
</gene>